<accession>A0A6J5SWU2</accession>
<dbReference type="EMBL" id="LR797487">
    <property type="protein sequence ID" value="CAB4219973.1"/>
    <property type="molecule type" value="Genomic_DNA"/>
</dbReference>
<protein>
    <submittedName>
        <fullName evidence="1">Uncharacterized protein</fullName>
    </submittedName>
</protein>
<evidence type="ECO:0000313" key="1">
    <source>
        <dbReference type="EMBL" id="CAB4219973.1"/>
    </source>
</evidence>
<gene>
    <name evidence="1" type="ORF">UFOVP1620_2</name>
</gene>
<reference evidence="1" key="1">
    <citation type="submission" date="2020-05" db="EMBL/GenBank/DDBJ databases">
        <authorList>
            <person name="Chiriac C."/>
            <person name="Salcher M."/>
            <person name="Ghai R."/>
            <person name="Kavagutti S V."/>
        </authorList>
    </citation>
    <scope>NUCLEOTIDE SEQUENCE</scope>
</reference>
<name>A0A6J5SWU2_9CAUD</name>
<proteinExistence type="predicted"/>
<sequence>MAMVKVCDSTDQFSVPTGTYPAKLLGYKEMQPSAKFPDSGTSYVWEFEIIEGLHARKTTSRWTPTKLTMSNNFGKLVREMLGRPLVNGEDVDPDNFIGKKFTITVGPSADGMKTKVIMVAPGAATPATSMAPPPPGAPAAKPAPAAPVAEDKARKVFVSRDGVEQGTFMDYDLAYAELTNPTWVNAVVYDTVKKVYVPAREYLLPF</sequence>
<organism evidence="1">
    <name type="scientific">uncultured Caudovirales phage</name>
    <dbReference type="NCBI Taxonomy" id="2100421"/>
    <lineage>
        <taxon>Viruses</taxon>
        <taxon>Duplodnaviria</taxon>
        <taxon>Heunggongvirae</taxon>
        <taxon>Uroviricota</taxon>
        <taxon>Caudoviricetes</taxon>
        <taxon>Peduoviridae</taxon>
        <taxon>Maltschvirus</taxon>
        <taxon>Maltschvirus maltsch</taxon>
    </lineage>
</organism>